<feature type="DNA-binding region" description="H-T-H motif" evidence="4">
    <location>
        <begin position="77"/>
        <end position="96"/>
    </location>
</feature>
<comment type="caution">
    <text evidence="6">The sequence shown here is derived from an EMBL/GenBank/DDBJ whole genome shotgun (WGS) entry which is preliminary data.</text>
</comment>
<name>A0A2S5KLC2_9PROT</name>
<keyword evidence="2 4" id="KW-0238">DNA-binding</keyword>
<dbReference type="InterPro" id="IPR050109">
    <property type="entry name" value="HTH-type_TetR-like_transc_reg"/>
</dbReference>
<evidence type="ECO:0000256" key="3">
    <source>
        <dbReference type="ARBA" id="ARBA00023163"/>
    </source>
</evidence>
<dbReference type="Gene3D" id="1.10.10.60">
    <property type="entry name" value="Homeodomain-like"/>
    <property type="match status" value="1"/>
</dbReference>
<feature type="domain" description="HTH tetR-type" evidence="5">
    <location>
        <begin position="54"/>
        <end position="114"/>
    </location>
</feature>
<evidence type="ECO:0000256" key="1">
    <source>
        <dbReference type="ARBA" id="ARBA00023015"/>
    </source>
</evidence>
<evidence type="ECO:0000313" key="7">
    <source>
        <dbReference type="Proteomes" id="UP000238196"/>
    </source>
</evidence>
<dbReference type="Proteomes" id="UP000238196">
    <property type="component" value="Unassembled WGS sequence"/>
</dbReference>
<evidence type="ECO:0000256" key="2">
    <source>
        <dbReference type="ARBA" id="ARBA00023125"/>
    </source>
</evidence>
<dbReference type="InterPro" id="IPR001647">
    <property type="entry name" value="HTH_TetR"/>
</dbReference>
<gene>
    <name evidence="6" type="ORF">C4K68_22395</name>
</gene>
<dbReference type="InterPro" id="IPR039536">
    <property type="entry name" value="TetR_C_Proteobacteria"/>
</dbReference>
<proteinExistence type="predicted"/>
<keyword evidence="1" id="KW-0805">Transcription regulation</keyword>
<protein>
    <submittedName>
        <fullName evidence="6">TetR/AcrR family transcriptional regulator</fullName>
    </submittedName>
</protein>
<organism evidence="6 7">
    <name type="scientific">Proteobacteria bacterium 228</name>
    <dbReference type="NCBI Taxonomy" id="2083153"/>
    <lineage>
        <taxon>Bacteria</taxon>
        <taxon>Pseudomonadati</taxon>
        <taxon>Pseudomonadota</taxon>
    </lineage>
</organism>
<dbReference type="SUPFAM" id="SSF46689">
    <property type="entry name" value="Homeodomain-like"/>
    <property type="match status" value="1"/>
</dbReference>
<evidence type="ECO:0000313" key="6">
    <source>
        <dbReference type="EMBL" id="PPC75116.1"/>
    </source>
</evidence>
<dbReference type="PROSITE" id="PS50977">
    <property type="entry name" value="HTH_TETR_2"/>
    <property type="match status" value="1"/>
</dbReference>
<dbReference type="PANTHER" id="PTHR30055:SF119">
    <property type="entry name" value="NALC"/>
    <property type="match status" value="1"/>
</dbReference>
<dbReference type="Gene3D" id="1.10.357.10">
    <property type="entry name" value="Tetracycline Repressor, domain 2"/>
    <property type="match status" value="1"/>
</dbReference>
<dbReference type="PANTHER" id="PTHR30055">
    <property type="entry name" value="HTH-TYPE TRANSCRIPTIONAL REGULATOR RUTR"/>
    <property type="match status" value="1"/>
</dbReference>
<dbReference type="Pfam" id="PF14246">
    <property type="entry name" value="TetR_C_7"/>
    <property type="match status" value="1"/>
</dbReference>
<dbReference type="GO" id="GO:0003700">
    <property type="term" value="F:DNA-binding transcription factor activity"/>
    <property type="evidence" value="ECO:0007669"/>
    <property type="project" value="TreeGrafter"/>
</dbReference>
<reference evidence="6 7" key="1">
    <citation type="submission" date="2018-02" db="EMBL/GenBank/DDBJ databases">
        <title>novel marine gammaproteobacteria from coastal saline agro ecosystem.</title>
        <authorList>
            <person name="Krishnan R."/>
            <person name="Ramesh Kumar N."/>
        </authorList>
    </citation>
    <scope>NUCLEOTIDE SEQUENCE [LARGE SCALE GENOMIC DNA]</scope>
    <source>
        <strain evidence="6 7">228</strain>
    </source>
</reference>
<dbReference type="InterPro" id="IPR036271">
    <property type="entry name" value="Tet_transcr_reg_TetR-rel_C_sf"/>
</dbReference>
<dbReference type="EMBL" id="PRLP01000109">
    <property type="protein sequence ID" value="PPC75116.1"/>
    <property type="molecule type" value="Genomic_DNA"/>
</dbReference>
<dbReference type="PRINTS" id="PR00455">
    <property type="entry name" value="HTHTETR"/>
</dbReference>
<evidence type="ECO:0000259" key="5">
    <source>
        <dbReference type="PROSITE" id="PS50977"/>
    </source>
</evidence>
<dbReference type="Pfam" id="PF00440">
    <property type="entry name" value="TetR_N"/>
    <property type="match status" value="1"/>
</dbReference>
<dbReference type="GO" id="GO:0000976">
    <property type="term" value="F:transcription cis-regulatory region binding"/>
    <property type="evidence" value="ECO:0007669"/>
    <property type="project" value="TreeGrafter"/>
</dbReference>
<dbReference type="InterPro" id="IPR009057">
    <property type="entry name" value="Homeodomain-like_sf"/>
</dbReference>
<dbReference type="FunFam" id="1.10.10.60:FF:000141">
    <property type="entry name" value="TetR family transcriptional regulator"/>
    <property type="match status" value="1"/>
</dbReference>
<sequence length="249" mass="27706">MQVAARSGIKTNNHESGSASRVIPIKSLQWITAVLTSACSHGGRQRQVMRTKSEEKRQSIMAIAAEVFREVGFEQASMAQIAARVGGSKTTLYNYFPSKEDLFVNIMMQAAEADMTALFGGLQLGQGSMEETLLRFGQRFLQLVCTDEMLALRRLLITAAGCSDIGQQFYAKGPQRGMNQLALYLQQMMEQGQLCQEDPQIAARHLKGLLESEMLELCTLRVEQLPTPQRIEAVAQRAVRVFLRGYQPT</sequence>
<dbReference type="SUPFAM" id="SSF48498">
    <property type="entry name" value="Tetracyclin repressor-like, C-terminal domain"/>
    <property type="match status" value="1"/>
</dbReference>
<keyword evidence="3" id="KW-0804">Transcription</keyword>
<dbReference type="AlphaFoldDB" id="A0A2S5KLC2"/>
<accession>A0A2S5KLC2</accession>
<dbReference type="OrthoDB" id="116240at2"/>
<evidence type="ECO:0000256" key="4">
    <source>
        <dbReference type="PROSITE-ProRule" id="PRU00335"/>
    </source>
</evidence>